<sequence length="313" mass="35158">MTMPNGDTVTTIIAGSVLLYDSLVLHNVYYFPSFHVNIISFTTLFDSTLYDVKLFPNCCKIVQLHHPKMTGFTTRRIGKLEGTKGYLLYDPLTHEFYVSRNVTFHETIFPFASPPPENNSVSINPNTNTIDTFDILTDIPPSLTSPNEPTSPPSLHDLPPLTHDITSSPSPHQLPPLPHDIISPTSPPVPTRKSNRLTKPPAYLSEYHCNFLSSMLPASNPGNSPYPLSSVLSYDKFSPCHKQFCLSISSLTEPKTYKQACDDLQEIHSVKQFLDSTFKFKVSFSIKGSMHWNCLRTVVYWLQSLVQLPLITP</sequence>
<reference evidence="2 3" key="1">
    <citation type="journal article" date="2022" name="Nat. Genet.">
        <title>Improved pea reference genome and pan-genome highlight genomic features and evolutionary characteristics.</title>
        <authorList>
            <person name="Yang T."/>
            <person name="Liu R."/>
            <person name="Luo Y."/>
            <person name="Hu S."/>
            <person name="Wang D."/>
            <person name="Wang C."/>
            <person name="Pandey M.K."/>
            <person name="Ge S."/>
            <person name="Xu Q."/>
            <person name="Li N."/>
            <person name="Li G."/>
            <person name="Huang Y."/>
            <person name="Saxena R.K."/>
            <person name="Ji Y."/>
            <person name="Li M."/>
            <person name="Yan X."/>
            <person name="He Y."/>
            <person name="Liu Y."/>
            <person name="Wang X."/>
            <person name="Xiang C."/>
            <person name="Varshney R.K."/>
            <person name="Ding H."/>
            <person name="Gao S."/>
            <person name="Zong X."/>
        </authorList>
    </citation>
    <scope>NUCLEOTIDE SEQUENCE [LARGE SCALE GENOMIC DNA]</scope>
    <source>
        <strain evidence="2 3">cv. Zhongwan 6</strain>
    </source>
</reference>
<keyword evidence="3" id="KW-1185">Reference proteome</keyword>
<proteinExistence type="predicted"/>
<comment type="caution">
    <text evidence="2">The sequence shown here is derived from an EMBL/GenBank/DDBJ whole genome shotgun (WGS) entry which is preliminary data.</text>
</comment>
<evidence type="ECO:0000259" key="1">
    <source>
        <dbReference type="Pfam" id="PF25597"/>
    </source>
</evidence>
<name>A0A9D4XCV7_PEA</name>
<dbReference type="Pfam" id="PF25597">
    <property type="entry name" value="SH3_retrovirus"/>
    <property type="match status" value="1"/>
</dbReference>
<accession>A0A9D4XCV7</accession>
<evidence type="ECO:0000313" key="2">
    <source>
        <dbReference type="EMBL" id="KAI5417887.1"/>
    </source>
</evidence>
<dbReference type="Gramene" id="Psat04G0249600-T1">
    <property type="protein sequence ID" value="KAI5417887.1"/>
    <property type="gene ID" value="KIW84_042496"/>
</dbReference>
<organism evidence="2 3">
    <name type="scientific">Pisum sativum</name>
    <name type="common">Garden pea</name>
    <name type="synonym">Lathyrus oleraceus</name>
    <dbReference type="NCBI Taxonomy" id="3888"/>
    <lineage>
        <taxon>Eukaryota</taxon>
        <taxon>Viridiplantae</taxon>
        <taxon>Streptophyta</taxon>
        <taxon>Embryophyta</taxon>
        <taxon>Tracheophyta</taxon>
        <taxon>Spermatophyta</taxon>
        <taxon>Magnoliopsida</taxon>
        <taxon>eudicotyledons</taxon>
        <taxon>Gunneridae</taxon>
        <taxon>Pentapetalae</taxon>
        <taxon>rosids</taxon>
        <taxon>fabids</taxon>
        <taxon>Fabales</taxon>
        <taxon>Fabaceae</taxon>
        <taxon>Papilionoideae</taxon>
        <taxon>50 kb inversion clade</taxon>
        <taxon>NPAAA clade</taxon>
        <taxon>Hologalegina</taxon>
        <taxon>IRL clade</taxon>
        <taxon>Fabeae</taxon>
        <taxon>Lathyrus</taxon>
    </lineage>
</organism>
<feature type="domain" description="Retroviral polymerase SH3-like" evidence="1">
    <location>
        <begin position="77"/>
        <end position="114"/>
    </location>
</feature>
<gene>
    <name evidence="2" type="ORF">KIW84_042496</name>
</gene>
<dbReference type="InterPro" id="IPR057670">
    <property type="entry name" value="SH3_retrovirus"/>
</dbReference>
<dbReference type="EMBL" id="JAMSHJ010000004">
    <property type="protein sequence ID" value="KAI5417887.1"/>
    <property type="molecule type" value="Genomic_DNA"/>
</dbReference>
<evidence type="ECO:0000313" key="3">
    <source>
        <dbReference type="Proteomes" id="UP001058974"/>
    </source>
</evidence>
<dbReference type="Proteomes" id="UP001058974">
    <property type="component" value="Chromosome 4"/>
</dbReference>
<dbReference type="AlphaFoldDB" id="A0A9D4XCV7"/>
<protein>
    <recommendedName>
        <fullName evidence="1">Retroviral polymerase SH3-like domain-containing protein</fullName>
    </recommendedName>
</protein>